<proteinExistence type="predicted"/>
<evidence type="ECO:0000313" key="1">
    <source>
        <dbReference type="EMBL" id="KAI3762800.1"/>
    </source>
</evidence>
<comment type="caution">
    <text evidence="1">The sequence shown here is derived from an EMBL/GenBank/DDBJ whole genome shotgun (WGS) entry which is preliminary data.</text>
</comment>
<reference evidence="1 2" key="2">
    <citation type="journal article" date="2022" name="Mol. Ecol. Resour.">
        <title>The genomes of chicory, endive, great burdock and yacon provide insights into Asteraceae paleo-polyploidization history and plant inulin production.</title>
        <authorList>
            <person name="Fan W."/>
            <person name="Wang S."/>
            <person name="Wang H."/>
            <person name="Wang A."/>
            <person name="Jiang F."/>
            <person name="Liu H."/>
            <person name="Zhao H."/>
            <person name="Xu D."/>
            <person name="Zhang Y."/>
        </authorList>
    </citation>
    <scope>NUCLEOTIDE SEQUENCE [LARGE SCALE GENOMIC DNA]</scope>
    <source>
        <strain evidence="2">cv. Yunnan</strain>
        <tissue evidence="1">Leaves</tissue>
    </source>
</reference>
<reference evidence="2" key="1">
    <citation type="journal article" date="2022" name="Mol. Ecol. Resour.">
        <title>The genomes of chicory, endive, great burdock and yacon provide insights into Asteraceae palaeo-polyploidization history and plant inulin production.</title>
        <authorList>
            <person name="Fan W."/>
            <person name="Wang S."/>
            <person name="Wang H."/>
            <person name="Wang A."/>
            <person name="Jiang F."/>
            <person name="Liu H."/>
            <person name="Zhao H."/>
            <person name="Xu D."/>
            <person name="Zhang Y."/>
        </authorList>
    </citation>
    <scope>NUCLEOTIDE SEQUENCE [LARGE SCALE GENOMIC DNA]</scope>
    <source>
        <strain evidence="2">cv. Yunnan</strain>
    </source>
</reference>
<sequence length="200" mass="22051">MSCVKIVRTLPTGSLGHSSTKEFSTSLRKVSETEDQSKGTRRPEGGFGMLPCPPVKSILAKLRSSSSASATATRKRNLPQCSAKASAHSKLLKLKGNTYSTKQARHFLSAEQSERKFTLLGNRDRRMLGDPKPDALNSNLSEKLKCEIIAILASTISLIGSPACEFIQYRSQQSFIQSRQVQWDLPYLSVSVAILVHERQ</sequence>
<keyword evidence="2" id="KW-1185">Reference proteome</keyword>
<gene>
    <name evidence="1" type="ORF">L1987_53241</name>
</gene>
<evidence type="ECO:0000313" key="2">
    <source>
        <dbReference type="Proteomes" id="UP001056120"/>
    </source>
</evidence>
<accession>A0ACB9EVZ2</accession>
<protein>
    <submittedName>
        <fullName evidence="1">Uncharacterized protein</fullName>
    </submittedName>
</protein>
<organism evidence="1 2">
    <name type="scientific">Smallanthus sonchifolius</name>
    <dbReference type="NCBI Taxonomy" id="185202"/>
    <lineage>
        <taxon>Eukaryota</taxon>
        <taxon>Viridiplantae</taxon>
        <taxon>Streptophyta</taxon>
        <taxon>Embryophyta</taxon>
        <taxon>Tracheophyta</taxon>
        <taxon>Spermatophyta</taxon>
        <taxon>Magnoliopsida</taxon>
        <taxon>eudicotyledons</taxon>
        <taxon>Gunneridae</taxon>
        <taxon>Pentapetalae</taxon>
        <taxon>asterids</taxon>
        <taxon>campanulids</taxon>
        <taxon>Asterales</taxon>
        <taxon>Asteraceae</taxon>
        <taxon>Asteroideae</taxon>
        <taxon>Heliantheae alliance</taxon>
        <taxon>Millerieae</taxon>
        <taxon>Smallanthus</taxon>
    </lineage>
</organism>
<dbReference type="Proteomes" id="UP001056120">
    <property type="component" value="Linkage Group LG17"/>
</dbReference>
<dbReference type="EMBL" id="CM042034">
    <property type="protein sequence ID" value="KAI3762800.1"/>
    <property type="molecule type" value="Genomic_DNA"/>
</dbReference>
<name>A0ACB9EVZ2_9ASTR</name>